<dbReference type="InterPro" id="IPR047983">
    <property type="entry name" value="DEF8_C1"/>
</dbReference>
<comment type="similarity">
    <text evidence="5">Belongs to the DEF8 family.</text>
</comment>
<sequence length="399" mass="46120">MDETCDILSSEFSVIDGLNKISVNDNIKTVCMLKAPNSSDGNTVLNCNPVNEKLEKDKESKAESVCSDDSEGLIDAELGLSEDHFSRPEGYFGYSAVEELEMAIENCKDMILESSEKSEKRKKLVMKLIQLRMKLQEIKEGEPVPETDVKVVMGHKFELRQMERSHQYCDRCCNVIWGVVNGWLYCKNCSFKCHNKCLNFLTRTCAYLKVTENPSYIMDLCPEVGLASQCYKCVECKRRLLNKEGYHSPRICDYNGHYYCSFCHWNSQSIIPARVIHNWDFEPRKVCRASLQFLRLMKRKPILNLKELNPMLFSFVEELNKVKLEAMAKLDCGNFQGCRGKGFICEVCKEDEVIFPFEDRTSSCIQCYTVFHKECYLKRKSCCPKCERRAKQNSQCENI</sequence>
<dbReference type="InterPro" id="IPR025258">
    <property type="entry name" value="RH_dom"/>
</dbReference>
<keyword evidence="2" id="KW-0677">Repeat</keyword>
<evidence type="ECO:0000256" key="2">
    <source>
        <dbReference type="ARBA" id="ARBA00022737"/>
    </source>
</evidence>
<dbReference type="PROSITE" id="PS50081">
    <property type="entry name" value="ZF_DAG_PE_2"/>
    <property type="match status" value="1"/>
</dbReference>
<evidence type="ECO:0000313" key="8">
    <source>
        <dbReference type="RefSeq" id="XP_022250531.1"/>
    </source>
</evidence>
<proteinExistence type="inferred from homology"/>
<dbReference type="Pfam" id="PF13901">
    <property type="entry name" value="RH_dom"/>
    <property type="match status" value="2"/>
</dbReference>
<dbReference type="SMART" id="SM01175">
    <property type="entry name" value="DUF4206"/>
    <property type="match status" value="1"/>
</dbReference>
<dbReference type="PROSITE" id="PS00479">
    <property type="entry name" value="ZF_DAG_PE_1"/>
    <property type="match status" value="1"/>
</dbReference>
<name>A0ABM1T3S5_LIMPO</name>
<dbReference type="Gene3D" id="3.30.60.20">
    <property type="match status" value="1"/>
</dbReference>
<dbReference type="GeneID" id="106466749"/>
<dbReference type="InterPro" id="IPR046349">
    <property type="entry name" value="C1-like_sf"/>
</dbReference>
<dbReference type="InterPro" id="IPR051366">
    <property type="entry name" value="DEF8"/>
</dbReference>
<protein>
    <submittedName>
        <fullName evidence="8">Differentially expressed in FDCP 8 homolog</fullName>
    </submittedName>
</protein>
<feature type="domain" description="Phorbol-ester/DAG-type" evidence="6">
    <location>
        <begin position="154"/>
        <end position="205"/>
    </location>
</feature>
<evidence type="ECO:0000256" key="5">
    <source>
        <dbReference type="ARBA" id="ARBA00029450"/>
    </source>
</evidence>
<dbReference type="SMART" id="SM00109">
    <property type="entry name" value="C1"/>
    <property type="match status" value="1"/>
</dbReference>
<dbReference type="RefSeq" id="XP_022250531.1">
    <property type="nucleotide sequence ID" value="XM_022394823.1"/>
</dbReference>
<dbReference type="Pfam" id="PF00130">
    <property type="entry name" value="C1_1"/>
    <property type="match status" value="1"/>
</dbReference>
<dbReference type="InterPro" id="IPR002219">
    <property type="entry name" value="PKC_DAG/PE"/>
</dbReference>
<keyword evidence="1" id="KW-0479">Metal-binding</keyword>
<reference evidence="8" key="1">
    <citation type="submission" date="2025-08" db="UniProtKB">
        <authorList>
            <consortium name="RefSeq"/>
        </authorList>
    </citation>
    <scope>IDENTIFICATION</scope>
    <source>
        <tissue evidence="8">Muscle</tissue>
    </source>
</reference>
<evidence type="ECO:0000259" key="6">
    <source>
        <dbReference type="PROSITE" id="PS50081"/>
    </source>
</evidence>
<dbReference type="CDD" id="cd20819">
    <property type="entry name" value="C1_DEF8"/>
    <property type="match status" value="1"/>
</dbReference>
<gene>
    <name evidence="8" type="primary">LOC106466749</name>
</gene>
<evidence type="ECO:0000256" key="3">
    <source>
        <dbReference type="ARBA" id="ARBA00022771"/>
    </source>
</evidence>
<keyword evidence="3" id="KW-0863">Zinc-finger</keyword>
<dbReference type="PANTHER" id="PTHR12326">
    <property type="entry name" value="PLECKSTRIN HOMOLOGY DOMAIN CONTAINING PROTEIN"/>
    <property type="match status" value="1"/>
</dbReference>
<evidence type="ECO:0000256" key="1">
    <source>
        <dbReference type="ARBA" id="ARBA00022723"/>
    </source>
</evidence>
<accession>A0ABM1T3S5</accession>
<evidence type="ECO:0000256" key="4">
    <source>
        <dbReference type="ARBA" id="ARBA00022833"/>
    </source>
</evidence>
<dbReference type="SUPFAM" id="SSF57889">
    <property type="entry name" value="Cysteine-rich domain"/>
    <property type="match status" value="1"/>
</dbReference>
<dbReference type="PANTHER" id="PTHR12326:SF3">
    <property type="entry name" value="DIFFERENTIALLY EXPRESSED IN FDCP 8 HOMOLOG"/>
    <property type="match status" value="1"/>
</dbReference>
<dbReference type="Proteomes" id="UP000694941">
    <property type="component" value="Unplaced"/>
</dbReference>
<keyword evidence="7" id="KW-1185">Reference proteome</keyword>
<organism evidence="7 8">
    <name type="scientific">Limulus polyphemus</name>
    <name type="common">Atlantic horseshoe crab</name>
    <dbReference type="NCBI Taxonomy" id="6850"/>
    <lineage>
        <taxon>Eukaryota</taxon>
        <taxon>Metazoa</taxon>
        <taxon>Ecdysozoa</taxon>
        <taxon>Arthropoda</taxon>
        <taxon>Chelicerata</taxon>
        <taxon>Merostomata</taxon>
        <taxon>Xiphosura</taxon>
        <taxon>Limulidae</taxon>
        <taxon>Limulus</taxon>
    </lineage>
</organism>
<keyword evidence="4" id="KW-0862">Zinc</keyword>
<evidence type="ECO:0000313" key="7">
    <source>
        <dbReference type="Proteomes" id="UP000694941"/>
    </source>
</evidence>